<evidence type="ECO:0000313" key="1">
    <source>
        <dbReference type="EMBL" id="PQA55055.1"/>
    </source>
</evidence>
<protein>
    <submittedName>
        <fullName evidence="1">Uncharacterized protein</fullName>
    </submittedName>
</protein>
<accession>A0A2S7IHE9</accession>
<name>A0A2S7IHE9_9BACT</name>
<dbReference type="AlphaFoldDB" id="A0A2S7IHE9"/>
<organism evidence="1 2">
    <name type="scientific">Siphonobacter curvatus</name>
    <dbReference type="NCBI Taxonomy" id="2094562"/>
    <lineage>
        <taxon>Bacteria</taxon>
        <taxon>Pseudomonadati</taxon>
        <taxon>Bacteroidota</taxon>
        <taxon>Cytophagia</taxon>
        <taxon>Cytophagales</taxon>
        <taxon>Cytophagaceae</taxon>
        <taxon>Siphonobacter</taxon>
    </lineage>
</organism>
<comment type="caution">
    <text evidence="1">The sequence shown here is derived from an EMBL/GenBank/DDBJ whole genome shotgun (WGS) entry which is preliminary data.</text>
</comment>
<dbReference type="EMBL" id="PTRA01000005">
    <property type="protein sequence ID" value="PQA55055.1"/>
    <property type="molecule type" value="Genomic_DNA"/>
</dbReference>
<sequence>MYVRYDTCFTTFDYSTYYELKELPWCIFVEKTESMKDEIILKVGEMVKSPSSMDEQERTIWQQQIAQKAKEYLFSIGQPLVYERDGHIVAEHQDGRIMIIR</sequence>
<proteinExistence type="predicted"/>
<gene>
    <name evidence="1" type="ORF">C5O19_21160</name>
</gene>
<keyword evidence="2" id="KW-1185">Reference proteome</keyword>
<reference evidence="2" key="1">
    <citation type="submission" date="2018-02" db="EMBL/GenBank/DDBJ databases">
        <title>Genome sequencing of Solimonas sp. HR-BB.</title>
        <authorList>
            <person name="Lee Y."/>
            <person name="Jeon C.O."/>
        </authorList>
    </citation>
    <scope>NUCLEOTIDE SEQUENCE [LARGE SCALE GENOMIC DNA]</scope>
    <source>
        <strain evidence="2">HR-U</strain>
    </source>
</reference>
<evidence type="ECO:0000313" key="2">
    <source>
        <dbReference type="Proteomes" id="UP000239590"/>
    </source>
</evidence>
<dbReference type="Proteomes" id="UP000239590">
    <property type="component" value="Unassembled WGS sequence"/>
</dbReference>